<keyword evidence="2" id="KW-1185">Reference proteome</keyword>
<dbReference type="EMBL" id="KZ110596">
    <property type="protein sequence ID" value="OSX62778.1"/>
    <property type="molecule type" value="Genomic_DNA"/>
</dbReference>
<protein>
    <submittedName>
        <fullName evidence="1">Uncharacterized protein</fullName>
    </submittedName>
</protein>
<evidence type="ECO:0000313" key="2">
    <source>
        <dbReference type="Proteomes" id="UP000194127"/>
    </source>
</evidence>
<evidence type="ECO:0000313" key="1">
    <source>
        <dbReference type="EMBL" id="OSX62778.1"/>
    </source>
</evidence>
<proteinExistence type="predicted"/>
<dbReference type="RefSeq" id="XP_024339572.1">
    <property type="nucleotide sequence ID" value="XM_024485228.1"/>
</dbReference>
<organism evidence="1 2">
    <name type="scientific">Postia placenta MAD-698-R-SB12</name>
    <dbReference type="NCBI Taxonomy" id="670580"/>
    <lineage>
        <taxon>Eukaryota</taxon>
        <taxon>Fungi</taxon>
        <taxon>Dikarya</taxon>
        <taxon>Basidiomycota</taxon>
        <taxon>Agaricomycotina</taxon>
        <taxon>Agaricomycetes</taxon>
        <taxon>Polyporales</taxon>
        <taxon>Adustoporiaceae</taxon>
        <taxon>Rhodonia</taxon>
    </lineage>
</organism>
<name>A0A1X6N2E5_9APHY</name>
<sequence length="199" mass="21620">MQLPNQSRHYYLPNSPWKGRVRRGLWGRRGGGAPVCRRDLFGQISAQDSLRTSRPSAVDFAGPAAIGRSARTVNVVHVLEVSPDIGDRDRDEDGKNTWRGTPGIAKAFETDAGTLYGCVALPVTDKHMVRCKGCGELSMSAKTCENRNGQRYQQHVPSLLGARPEATGTGMSFTFRGCDGVKNTGQSLSRVAASSWILE</sequence>
<dbReference type="GeneID" id="36330177"/>
<dbReference type="AlphaFoldDB" id="A0A1X6N2E5"/>
<accession>A0A1X6N2E5</accession>
<dbReference type="OrthoDB" id="10329685at2759"/>
<dbReference type="Proteomes" id="UP000194127">
    <property type="component" value="Unassembled WGS sequence"/>
</dbReference>
<reference evidence="1 2" key="1">
    <citation type="submission" date="2017-04" db="EMBL/GenBank/DDBJ databases">
        <title>Genome Sequence of the Model Brown-Rot Fungus Postia placenta SB12.</title>
        <authorList>
            <consortium name="DOE Joint Genome Institute"/>
            <person name="Gaskell J."/>
            <person name="Kersten P."/>
            <person name="Larrondo L.F."/>
            <person name="Canessa P."/>
            <person name="Martinez D."/>
            <person name="Hibbett D."/>
            <person name="Schmoll M."/>
            <person name="Kubicek C.P."/>
            <person name="Martinez A.T."/>
            <person name="Yadav J."/>
            <person name="Master E."/>
            <person name="Magnuson J.K."/>
            <person name="James T."/>
            <person name="Yaver D."/>
            <person name="Berka R."/>
            <person name="Labutti K."/>
            <person name="Lipzen A."/>
            <person name="Aerts A."/>
            <person name="Barry K."/>
            <person name="Henrissat B."/>
            <person name="Blanchette R."/>
            <person name="Grigoriev I."/>
            <person name="Cullen D."/>
        </authorList>
    </citation>
    <scope>NUCLEOTIDE SEQUENCE [LARGE SCALE GENOMIC DNA]</scope>
    <source>
        <strain evidence="1 2">MAD-698-R-SB12</strain>
    </source>
</reference>
<gene>
    <name evidence="1" type="ORF">POSPLADRAFT_1140851</name>
</gene>